<dbReference type="InterPro" id="IPR011706">
    <property type="entry name" value="Cu-oxidase_C"/>
</dbReference>
<reference evidence="7 8" key="1">
    <citation type="submission" date="2019-09" db="EMBL/GenBank/DDBJ databases">
        <title>Segnochrobactrum spirostomi gen. nov., sp. nov., isolated from the ciliate Spirostomum cf. yagiui and description of a novel family, Segnochrobactraceae fam. nov. within the order Rhizobiales of the class Alphaproteobacteria.</title>
        <authorList>
            <person name="Akter S."/>
            <person name="Shazib S.U.A."/>
            <person name="Shin M.K."/>
        </authorList>
    </citation>
    <scope>NUCLEOTIDE SEQUENCE [LARGE SCALE GENOMIC DNA]</scope>
    <source>
        <strain evidence="7 8">Sp-1</strain>
    </source>
</reference>
<dbReference type="GO" id="GO:0016491">
    <property type="term" value="F:oxidoreductase activity"/>
    <property type="evidence" value="ECO:0007669"/>
    <property type="project" value="UniProtKB-KW"/>
</dbReference>
<evidence type="ECO:0000313" key="8">
    <source>
        <dbReference type="Proteomes" id="UP000332515"/>
    </source>
</evidence>
<dbReference type="Proteomes" id="UP000332515">
    <property type="component" value="Unassembled WGS sequence"/>
</dbReference>
<dbReference type="Gene3D" id="3.40.30.10">
    <property type="entry name" value="Glutaredoxin"/>
    <property type="match status" value="1"/>
</dbReference>
<dbReference type="PROSITE" id="PS00080">
    <property type="entry name" value="MULTICOPPER_OXIDASE2"/>
    <property type="match status" value="1"/>
</dbReference>
<dbReference type="InterPro" id="IPR036249">
    <property type="entry name" value="Thioredoxin-like_sf"/>
</dbReference>
<sequence length="634" mass="67464">MRMAWHRFALVPARALVSARTRALDAFRLAIVPALLCALLVQPASAASTATQAPPGMDAVMPGMDGEDGPVWSATTAFSFSDAAGKTVSDAAFRGRFLLLHVTDGPCGAPCIARRAALAATLAALGGSQVAAVSVARDAASAPAPVVALNGPADAIAKVLDGYGVRPGEVPEGGVLLLDDPDGHFVVRLDERLDTAALAAAVRRILGAHVTYIGIDTVDWDYDPIQADGLTGTVLTPAQQLYVYNAPDRIGSKYEKILYREYADGSFSRLKPRPPEWVHLGLLGPVLRGEVGDVLRIVVRNDSASPHGLHPHGVFYSKAFEGAHYDDGGHGPRGLIPPGGTYTYLWEIPERAGPGPADPSSIAWPYHGHDHEGTDENSGLIGAIIVTRRGMAGPTGRPKDVDREFVTLWKIFDENASELFDDNVARFTEPGMTPGSGSADGDDRNAQGPAADWVESNLKHAINGYIFGTLPGLVMREGERVRWYLIGMGSTDDNHTPHWHGNTAIWYGRRVDTIGVMPATSTVADMVPDDPGTWMFHCHVIDHFSAGMTATYTVLPKDAPWPDDLNPPGVRRFEALTRERAGEVPGTAAPVNRSDAEPPGRPTLLARLADFVLGPPPATDAFGPICRGGAAADR</sequence>
<feature type="region of interest" description="Disordered" evidence="3">
    <location>
        <begin position="579"/>
        <end position="599"/>
    </location>
</feature>
<feature type="region of interest" description="Disordered" evidence="3">
    <location>
        <begin position="427"/>
        <end position="449"/>
    </location>
</feature>
<dbReference type="PANTHER" id="PTHR11709:SF486">
    <property type="entry name" value="MULTICOPPER OXIDASE"/>
    <property type="match status" value="1"/>
</dbReference>
<accession>A0A6A7Y0X4</accession>
<evidence type="ECO:0000313" key="7">
    <source>
        <dbReference type="EMBL" id="MQT12276.1"/>
    </source>
</evidence>
<dbReference type="AlphaFoldDB" id="A0A6A7Y0X4"/>
<evidence type="ECO:0000259" key="5">
    <source>
        <dbReference type="Pfam" id="PF07731"/>
    </source>
</evidence>
<dbReference type="RefSeq" id="WP_153479563.1">
    <property type="nucleotide sequence ID" value="NZ_VWNA01000001.1"/>
</dbReference>
<name>A0A6A7Y0X4_9HYPH</name>
<evidence type="ECO:0000256" key="1">
    <source>
        <dbReference type="ARBA" id="ARBA00022723"/>
    </source>
</evidence>
<dbReference type="CDD" id="cd04200">
    <property type="entry name" value="CuRO_2_ceruloplasmin_like"/>
    <property type="match status" value="1"/>
</dbReference>
<keyword evidence="2" id="KW-0560">Oxidoreductase</keyword>
<organism evidence="7 8">
    <name type="scientific">Segnochrobactrum spirostomi</name>
    <dbReference type="NCBI Taxonomy" id="2608987"/>
    <lineage>
        <taxon>Bacteria</taxon>
        <taxon>Pseudomonadati</taxon>
        <taxon>Pseudomonadota</taxon>
        <taxon>Alphaproteobacteria</taxon>
        <taxon>Hyphomicrobiales</taxon>
        <taxon>Segnochrobactraceae</taxon>
        <taxon>Segnochrobactrum</taxon>
    </lineage>
</organism>
<dbReference type="InterPro" id="IPR002355">
    <property type="entry name" value="Cu_oxidase_Cu_BS"/>
</dbReference>
<gene>
    <name evidence="7" type="ORF">F0357_06285</name>
</gene>
<feature type="signal peptide" evidence="4">
    <location>
        <begin position="1"/>
        <end position="46"/>
    </location>
</feature>
<dbReference type="PANTHER" id="PTHR11709">
    <property type="entry name" value="MULTI-COPPER OXIDASE"/>
    <property type="match status" value="1"/>
</dbReference>
<evidence type="ECO:0000256" key="3">
    <source>
        <dbReference type="SAM" id="MobiDB-lite"/>
    </source>
</evidence>
<proteinExistence type="predicted"/>
<keyword evidence="1" id="KW-0479">Metal-binding</keyword>
<comment type="caution">
    <text evidence="7">The sequence shown here is derived from an EMBL/GenBank/DDBJ whole genome shotgun (WGS) entry which is preliminary data.</text>
</comment>
<dbReference type="SUPFAM" id="SSF49503">
    <property type="entry name" value="Cupredoxins"/>
    <property type="match status" value="2"/>
</dbReference>
<dbReference type="GO" id="GO:0005507">
    <property type="term" value="F:copper ion binding"/>
    <property type="evidence" value="ECO:0007669"/>
    <property type="project" value="InterPro"/>
</dbReference>
<dbReference type="InterPro" id="IPR011707">
    <property type="entry name" value="Cu-oxidase-like_N"/>
</dbReference>
<feature type="chain" id="PRO_5025587305" evidence="4">
    <location>
        <begin position="47"/>
        <end position="634"/>
    </location>
</feature>
<feature type="domain" description="Plastocyanin-like" evidence="5">
    <location>
        <begin position="463"/>
        <end position="557"/>
    </location>
</feature>
<dbReference type="PROSITE" id="PS00079">
    <property type="entry name" value="MULTICOPPER_OXIDASE1"/>
    <property type="match status" value="1"/>
</dbReference>
<keyword evidence="8" id="KW-1185">Reference proteome</keyword>
<dbReference type="InterPro" id="IPR008972">
    <property type="entry name" value="Cupredoxin"/>
</dbReference>
<dbReference type="InterPro" id="IPR033138">
    <property type="entry name" value="Cu_oxidase_CS"/>
</dbReference>
<dbReference type="Pfam" id="PF07731">
    <property type="entry name" value="Cu-oxidase_2"/>
    <property type="match status" value="1"/>
</dbReference>
<protein>
    <submittedName>
        <fullName evidence="7">Multicopper oxidase domain-containing protein</fullName>
    </submittedName>
</protein>
<dbReference type="InterPro" id="IPR045087">
    <property type="entry name" value="Cu-oxidase_fam"/>
</dbReference>
<evidence type="ECO:0000256" key="2">
    <source>
        <dbReference type="ARBA" id="ARBA00023002"/>
    </source>
</evidence>
<evidence type="ECO:0000256" key="4">
    <source>
        <dbReference type="SAM" id="SignalP"/>
    </source>
</evidence>
<feature type="domain" description="Plastocyanin-like" evidence="6">
    <location>
        <begin position="282"/>
        <end position="389"/>
    </location>
</feature>
<dbReference type="Gene3D" id="2.60.40.420">
    <property type="entry name" value="Cupredoxins - blue copper proteins"/>
    <property type="match status" value="1"/>
</dbReference>
<keyword evidence="4" id="KW-0732">Signal</keyword>
<evidence type="ECO:0000259" key="6">
    <source>
        <dbReference type="Pfam" id="PF07732"/>
    </source>
</evidence>
<dbReference type="EMBL" id="VWNA01000001">
    <property type="protein sequence ID" value="MQT12276.1"/>
    <property type="molecule type" value="Genomic_DNA"/>
</dbReference>
<dbReference type="SUPFAM" id="SSF52833">
    <property type="entry name" value="Thioredoxin-like"/>
    <property type="match status" value="1"/>
</dbReference>
<dbReference type="Pfam" id="PF07732">
    <property type="entry name" value="Cu-oxidase_3"/>
    <property type="match status" value="1"/>
</dbReference>